<dbReference type="EMBL" id="ASPP01010308">
    <property type="protein sequence ID" value="ETO22999.1"/>
    <property type="molecule type" value="Genomic_DNA"/>
</dbReference>
<evidence type="ECO:0000259" key="3">
    <source>
        <dbReference type="PROSITE" id="PS50011"/>
    </source>
</evidence>
<accession>X6NB65</accession>
<feature type="transmembrane region" description="Helical" evidence="2">
    <location>
        <begin position="74"/>
        <end position="95"/>
    </location>
</feature>
<keyword evidence="2" id="KW-0472">Membrane</keyword>
<dbReference type="InterPro" id="IPR000719">
    <property type="entry name" value="Prot_kinase_dom"/>
</dbReference>
<feature type="transmembrane region" description="Helical" evidence="2">
    <location>
        <begin position="173"/>
        <end position="191"/>
    </location>
</feature>
<keyword evidence="4" id="KW-0418">Kinase</keyword>
<organism evidence="4 5">
    <name type="scientific">Reticulomyxa filosa</name>
    <dbReference type="NCBI Taxonomy" id="46433"/>
    <lineage>
        <taxon>Eukaryota</taxon>
        <taxon>Sar</taxon>
        <taxon>Rhizaria</taxon>
        <taxon>Retaria</taxon>
        <taxon>Foraminifera</taxon>
        <taxon>Monothalamids</taxon>
        <taxon>Reticulomyxidae</taxon>
        <taxon>Reticulomyxa</taxon>
    </lineage>
</organism>
<feature type="domain" description="Protein kinase" evidence="3">
    <location>
        <begin position="90"/>
        <end position="196"/>
    </location>
</feature>
<feature type="compositionally biased region" description="Basic and acidic residues" evidence="1">
    <location>
        <begin position="43"/>
        <end position="62"/>
    </location>
</feature>
<dbReference type="SUPFAM" id="SSF56112">
    <property type="entry name" value="Protein kinase-like (PK-like)"/>
    <property type="match status" value="1"/>
</dbReference>
<dbReference type="GO" id="GO:0005524">
    <property type="term" value="F:ATP binding"/>
    <property type="evidence" value="ECO:0007669"/>
    <property type="project" value="InterPro"/>
</dbReference>
<dbReference type="Gene3D" id="3.30.200.20">
    <property type="entry name" value="Phosphorylase Kinase, domain 1"/>
    <property type="match status" value="1"/>
</dbReference>
<keyword evidence="4" id="KW-0808">Transferase</keyword>
<name>X6NB65_RETFI</name>
<evidence type="ECO:0000313" key="4">
    <source>
        <dbReference type="EMBL" id="ETO22999.1"/>
    </source>
</evidence>
<dbReference type="Proteomes" id="UP000023152">
    <property type="component" value="Unassembled WGS sequence"/>
</dbReference>
<evidence type="ECO:0000313" key="5">
    <source>
        <dbReference type="Proteomes" id="UP000023152"/>
    </source>
</evidence>
<proteinExistence type="predicted"/>
<keyword evidence="2" id="KW-0812">Transmembrane</keyword>
<gene>
    <name evidence="4" type="ORF">RFI_14186</name>
</gene>
<evidence type="ECO:0000256" key="1">
    <source>
        <dbReference type="SAM" id="MobiDB-lite"/>
    </source>
</evidence>
<dbReference type="AlphaFoldDB" id="X6NB65"/>
<feature type="region of interest" description="Disordered" evidence="1">
    <location>
        <begin position="1"/>
        <end position="62"/>
    </location>
</feature>
<sequence>MNIFRRNKEGKTHDKEDKTHDKEKQKDSKSHRKVKNIFTPKPNNKEKDDDSSDDHGCEDEKKEEGAGNFKKINYFFYFQPLFFSLLRILFVLFMGGGKTSYGVVYEGKALVDIPEHGLKANDKVAIKKVRRVFVTVTDARRLLREIRILSALQDHSCIVSLLDILPPEEPSKFLTLLTYILLYVLNNYLNICNMFS</sequence>
<dbReference type="PROSITE" id="PS50011">
    <property type="entry name" value="PROTEIN_KINASE_DOM"/>
    <property type="match status" value="1"/>
</dbReference>
<keyword evidence="5" id="KW-1185">Reference proteome</keyword>
<dbReference type="GO" id="GO:0004672">
    <property type="term" value="F:protein kinase activity"/>
    <property type="evidence" value="ECO:0007669"/>
    <property type="project" value="InterPro"/>
</dbReference>
<feature type="compositionally biased region" description="Basic and acidic residues" evidence="1">
    <location>
        <begin position="1"/>
        <end position="28"/>
    </location>
</feature>
<comment type="caution">
    <text evidence="4">The sequence shown here is derived from an EMBL/GenBank/DDBJ whole genome shotgun (WGS) entry which is preliminary data.</text>
</comment>
<protein>
    <submittedName>
        <fullName evidence="4">Kinase, CMGC MAPK</fullName>
    </submittedName>
</protein>
<reference evidence="4 5" key="1">
    <citation type="journal article" date="2013" name="Curr. Biol.">
        <title>The Genome of the Foraminiferan Reticulomyxa filosa.</title>
        <authorList>
            <person name="Glockner G."/>
            <person name="Hulsmann N."/>
            <person name="Schleicher M."/>
            <person name="Noegel A.A."/>
            <person name="Eichinger L."/>
            <person name="Gallinger C."/>
            <person name="Pawlowski J."/>
            <person name="Sierra R."/>
            <person name="Euteneuer U."/>
            <person name="Pillet L."/>
            <person name="Moustafa A."/>
            <person name="Platzer M."/>
            <person name="Groth M."/>
            <person name="Szafranski K."/>
            <person name="Schliwa M."/>
        </authorList>
    </citation>
    <scope>NUCLEOTIDE SEQUENCE [LARGE SCALE GENOMIC DNA]</scope>
</reference>
<evidence type="ECO:0000256" key="2">
    <source>
        <dbReference type="SAM" id="Phobius"/>
    </source>
</evidence>
<dbReference type="InterPro" id="IPR011009">
    <property type="entry name" value="Kinase-like_dom_sf"/>
</dbReference>
<keyword evidence="2" id="KW-1133">Transmembrane helix</keyword>